<evidence type="ECO:0000256" key="5">
    <source>
        <dbReference type="ARBA" id="ARBA00022801"/>
    </source>
</evidence>
<dbReference type="GO" id="GO:0000049">
    <property type="term" value="F:tRNA binding"/>
    <property type="evidence" value="ECO:0007669"/>
    <property type="project" value="UniProtKB-UniRule"/>
</dbReference>
<dbReference type="InterPro" id="IPR020539">
    <property type="entry name" value="RNase_P_CS"/>
</dbReference>
<dbReference type="EC" id="3.1.26.5" evidence="7"/>
<dbReference type="Gene3D" id="3.30.230.10">
    <property type="match status" value="1"/>
</dbReference>
<evidence type="ECO:0000313" key="9">
    <source>
        <dbReference type="Proteomes" id="UP000249239"/>
    </source>
</evidence>
<evidence type="ECO:0000256" key="3">
    <source>
        <dbReference type="ARBA" id="ARBA00022722"/>
    </source>
</evidence>
<dbReference type="HAMAP" id="MF_00227">
    <property type="entry name" value="RNase_P"/>
    <property type="match status" value="1"/>
</dbReference>
<sequence length="134" mass="15724">MPHTFRKAERLHSRTTITQLFEQGSGWGKYPFRVVWMLLTELKGAPVEVMMSVSKKKFKRANKRNLLRRRMKEAWRLNNSPLKLFLEENHLRVACAIIYLPSEELTYSDIEKGMKKNMERLMDEIKAALSPTGV</sequence>
<dbReference type="OrthoDB" id="1524972at2"/>
<dbReference type="EMBL" id="QKZK01000004">
    <property type="protein sequence ID" value="PZX19534.1"/>
    <property type="molecule type" value="Genomic_DNA"/>
</dbReference>
<evidence type="ECO:0000256" key="2">
    <source>
        <dbReference type="ARBA" id="ARBA00022694"/>
    </source>
</evidence>
<dbReference type="SUPFAM" id="SSF54211">
    <property type="entry name" value="Ribosomal protein S5 domain 2-like"/>
    <property type="match status" value="1"/>
</dbReference>
<dbReference type="InterPro" id="IPR014721">
    <property type="entry name" value="Ribsml_uS5_D2-typ_fold_subgr"/>
</dbReference>
<dbReference type="InterPro" id="IPR020568">
    <property type="entry name" value="Ribosomal_Su5_D2-typ_SF"/>
</dbReference>
<evidence type="ECO:0000256" key="4">
    <source>
        <dbReference type="ARBA" id="ARBA00022759"/>
    </source>
</evidence>
<evidence type="ECO:0000256" key="6">
    <source>
        <dbReference type="ARBA" id="ARBA00022884"/>
    </source>
</evidence>
<dbReference type="RefSeq" id="WP_111444511.1">
    <property type="nucleotide sequence ID" value="NZ_QKZK01000004.1"/>
</dbReference>
<comment type="function">
    <text evidence="1 7">RNaseP catalyzes the removal of the 5'-leader sequence from pre-tRNA to produce the mature 5'-terminus. It can also cleave other RNA substrates such as 4.5S RNA. The protein component plays an auxiliary but essential role in vivo by binding to the 5'-leader sequence and broadening the substrate specificity of the ribozyme.</text>
</comment>
<keyword evidence="9" id="KW-1185">Reference proteome</keyword>
<comment type="similarity">
    <text evidence="7">Belongs to the RnpA family.</text>
</comment>
<reference evidence="8 9" key="1">
    <citation type="submission" date="2018-06" db="EMBL/GenBank/DDBJ databases">
        <title>Genomic Encyclopedia of Archaeal and Bacterial Type Strains, Phase II (KMG-II): from individual species to whole genera.</title>
        <authorList>
            <person name="Goeker M."/>
        </authorList>
    </citation>
    <scope>NUCLEOTIDE SEQUENCE [LARGE SCALE GENOMIC DNA]</scope>
    <source>
        <strain evidence="8 9">DSM 6779</strain>
    </source>
</reference>
<keyword evidence="3 7" id="KW-0540">Nuclease</keyword>
<keyword evidence="6 7" id="KW-0694">RNA-binding</keyword>
<comment type="caution">
    <text evidence="8">The sequence shown here is derived from an EMBL/GenBank/DDBJ whole genome shotgun (WGS) entry which is preliminary data.</text>
</comment>
<dbReference type="Proteomes" id="UP000249239">
    <property type="component" value="Unassembled WGS sequence"/>
</dbReference>
<comment type="catalytic activity">
    <reaction evidence="7">
        <text>Endonucleolytic cleavage of RNA, removing 5'-extranucleotides from tRNA precursor.</text>
        <dbReference type="EC" id="3.1.26.5"/>
    </reaction>
</comment>
<dbReference type="AlphaFoldDB" id="A0A2W7NSD1"/>
<protein>
    <recommendedName>
        <fullName evidence="7">Ribonuclease P protein component</fullName>
        <shortName evidence="7">RNase P protein</shortName>
        <shortName evidence="7">RNaseP protein</shortName>
        <ecNumber evidence="7">3.1.26.5</ecNumber>
    </recommendedName>
    <alternativeName>
        <fullName evidence="7">Protein C5</fullName>
    </alternativeName>
</protein>
<dbReference type="InterPro" id="IPR000100">
    <property type="entry name" value="RNase_P"/>
</dbReference>
<keyword evidence="2 7" id="KW-0819">tRNA processing</keyword>
<keyword evidence="5 7" id="KW-0378">Hydrolase</keyword>
<name>A0A2W7NSD1_9BACT</name>
<organism evidence="8 9">
    <name type="scientific">Breznakibacter xylanolyticus</name>
    <dbReference type="NCBI Taxonomy" id="990"/>
    <lineage>
        <taxon>Bacteria</taxon>
        <taxon>Pseudomonadati</taxon>
        <taxon>Bacteroidota</taxon>
        <taxon>Bacteroidia</taxon>
        <taxon>Marinilabiliales</taxon>
        <taxon>Marinilabiliaceae</taxon>
        <taxon>Breznakibacter</taxon>
    </lineage>
</organism>
<evidence type="ECO:0000256" key="1">
    <source>
        <dbReference type="ARBA" id="ARBA00002663"/>
    </source>
</evidence>
<gene>
    <name evidence="7" type="primary">rnpA</name>
    <name evidence="8" type="ORF">LX69_00803</name>
</gene>
<comment type="subunit">
    <text evidence="7">Consists of a catalytic RNA component (M1 or rnpB) and a protein subunit.</text>
</comment>
<accession>A0A2W7NSD1</accession>
<evidence type="ECO:0000313" key="8">
    <source>
        <dbReference type="EMBL" id="PZX19534.1"/>
    </source>
</evidence>
<dbReference type="PROSITE" id="PS00648">
    <property type="entry name" value="RIBONUCLEASE_P"/>
    <property type="match status" value="1"/>
</dbReference>
<keyword evidence="4 7" id="KW-0255">Endonuclease</keyword>
<dbReference type="GO" id="GO:0004526">
    <property type="term" value="F:ribonuclease P activity"/>
    <property type="evidence" value="ECO:0007669"/>
    <property type="project" value="UniProtKB-UniRule"/>
</dbReference>
<proteinExistence type="inferred from homology"/>
<evidence type="ECO:0000256" key="7">
    <source>
        <dbReference type="HAMAP-Rule" id="MF_00227"/>
    </source>
</evidence>
<dbReference type="Pfam" id="PF00825">
    <property type="entry name" value="Ribonuclease_P"/>
    <property type="match status" value="1"/>
</dbReference>
<dbReference type="GO" id="GO:0001682">
    <property type="term" value="P:tRNA 5'-leader removal"/>
    <property type="evidence" value="ECO:0007669"/>
    <property type="project" value="UniProtKB-UniRule"/>
</dbReference>